<dbReference type="PANTHER" id="PTHR10926">
    <property type="entry name" value="CELL CYCLE CONTROL PROTEIN 50"/>
    <property type="match status" value="1"/>
</dbReference>
<dbReference type="GO" id="GO:0005794">
    <property type="term" value="C:Golgi apparatus"/>
    <property type="evidence" value="ECO:0007669"/>
    <property type="project" value="TreeGrafter"/>
</dbReference>
<feature type="transmembrane region" description="Helical" evidence="8">
    <location>
        <begin position="300"/>
        <end position="324"/>
    </location>
</feature>
<feature type="region of interest" description="Disordered" evidence="7">
    <location>
        <begin position="1"/>
        <end position="20"/>
    </location>
</feature>
<keyword evidence="5 6" id="KW-0472">Membrane</keyword>
<sequence length="345" mass="38484">MAGPSSAAAGSADRNSNRPKYSQFSQQELSACQPIVTPKLVITVFTVIGIIFIPLGIASLSASNDVVEISDRYETECIPAENRTTKDAKIQFIQNSQSDKTCTRSLTVPKHMKPPIYVYYQLDNYYQNHRRYVKSISDQQLRSPGSENDTSSCKPENEENGASIVPCGLIAWSLFNDTYSFTRNNNVSLTVNKTDISWKSDREHKFGKDVYPKNFQNGSLIGGATLKSSIPLSGQEDLMVWMRTAAMPTFRKLYGRIEVDLQANDVIEVSLNNTYNVYSFNGKKSIVLSTANWIGGKNDFLGVAYITVGAICFFLAACFTYIYLKKPSRLQDPSYLTWNTNPGPL</sequence>
<dbReference type="PIRSF" id="PIRSF015840">
    <property type="entry name" value="DUF284_TM_euk"/>
    <property type="match status" value="1"/>
</dbReference>
<dbReference type="GO" id="GO:0005886">
    <property type="term" value="C:plasma membrane"/>
    <property type="evidence" value="ECO:0007669"/>
    <property type="project" value="TreeGrafter"/>
</dbReference>
<comment type="similarity">
    <text evidence="2 6">Belongs to the CDC50/LEM3 family.</text>
</comment>
<dbReference type="PANTHER" id="PTHR10926:SF0">
    <property type="entry name" value="CDC50, ISOFORM A"/>
    <property type="match status" value="1"/>
</dbReference>
<evidence type="ECO:0000256" key="3">
    <source>
        <dbReference type="ARBA" id="ARBA00022692"/>
    </source>
</evidence>
<evidence type="ECO:0000256" key="1">
    <source>
        <dbReference type="ARBA" id="ARBA00004141"/>
    </source>
</evidence>
<dbReference type="Pfam" id="PF03381">
    <property type="entry name" value="CDC50"/>
    <property type="match status" value="1"/>
</dbReference>
<feature type="region of interest" description="Disordered" evidence="7">
    <location>
        <begin position="137"/>
        <end position="159"/>
    </location>
</feature>
<evidence type="ECO:0000313" key="9">
    <source>
        <dbReference type="EMBL" id="KAK6936768.1"/>
    </source>
</evidence>
<dbReference type="AlphaFoldDB" id="A0AAN8ZJV4"/>
<organism evidence="9 10">
    <name type="scientific">Dillenia turbinata</name>
    <dbReference type="NCBI Taxonomy" id="194707"/>
    <lineage>
        <taxon>Eukaryota</taxon>
        <taxon>Viridiplantae</taxon>
        <taxon>Streptophyta</taxon>
        <taxon>Embryophyta</taxon>
        <taxon>Tracheophyta</taxon>
        <taxon>Spermatophyta</taxon>
        <taxon>Magnoliopsida</taxon>
        <taxon>eudicotyledons</taxon>
        <taxon>Gunneridae</taxon>
        <taxon>Pentapetalae</taxon>
        <taxon>Dilleniales</taxon>
        <taxon>Dilleniaceae</taxon>
        <taxon>Dillenia</taxon>
    </lineage>
</organism>
<evidence type="ECO:0000256" key="2">
    <source>
        <dbReference type="ARBA" id="ARBA00009457"/>
    </source>
</evidence>
<feature type="transmembrane region" description="Helical" evidence="8">
    <location>
        <begin position="40"/>
        <end position="62"/>
    </location>
</feature>
<dbReference type="EMBL" id="JBAMMX010000007">
    <property type="protein sequence ID" value="KAK6936768.1"/>
    <property type="molecule type" value="Genomic_DNA"/>
</dbReference>
<feature type="compositionally biased region" description="Polar residues" evidence="7">
    <location>
        <begin position="137"/>
        <end position="154"/>
    </location>
</feature>
<dbReference type="GO" id="GO:0005783">
    <property type="term" value="C:endoplasmic reticulum"/>
    <property type="evidence" value="ECO:0007669"/>
    <property type="project" value="TreeGrafter"/>
</dbReference>
<comment type="caution">
    <text evidence="9">The sequence shown here is derived from an EMBL/GenBank/DDBJ whole genome shotgun (WGS) entry which is preliminary data.</text>
</comment>
<dbReference type="InterPro" id="IPR005045">
    <property type="entry name" value="CDC50/LEM3_fam"/>
</dbReference>
<evidence type="ECO:0000313" key="10">
    <source>
        <dbReference type="Proteomes" id="UP001370490"/>
    </source>
</evidence>
<protein>
    <recommendedName>
        <fullName evidence="6">ALA-interacting subunit</fullName>
    </recommendedName>
</protein>
<gene>
    <name evidence="9" type="ORF">RJ641_033798</name>
</gene>
<evidence type="ECO:0000256" key="8">
    <source>
        <dbReference type="SAM" id="Phobius"/>
    </source>
</evidence>
<evidence type="ECO:0000256" key="7">
    <source>
        <dbReference type="SAM" id="MobiDB-lite"/>
    </source>
</evidence>
<keyword evidence="3 8" id="KW-0812">Transmembrane</keyword>
<evidence type="ECO:0000256" key="5">
    <source>
        <dbReference type="ARBA" id="ARBA00023136"/>
    </source>
</evidence>
<evidence type="ECO:0000256" key="4">
    <source>
        <dbReference type="ARBA" id="ARBA00022989"/>
    </source>
</evidence>
<proteinExistence type="inferred from homology"/>
<accession>A0AAN8ZJV4</accession>
<feature type="compositionally biased region" description="Low complexity" evidence="7">
    <location>
        <begin position="1"/>
        <end position="12"/>
    </location>
</feature>
<reference evidence="9 10" key="1">
    <citation type="submission" date="2023-12" db="EMBL/GenBank/DDBJ databases">
        <title>A high-quality genome assembly for Dillenia turbinata (Dilleniales).</title>
        <authorList>
            <person name="Chanderbali A."/>
        </authorList>
    </citation>
    <scope>NUCLEOTIDE SEQUENCE [LARGE SCALE GENOMIC DNA]</scope>
    <source>
        <strain evidence="9">LSX21</strain>
        <tissue evidence="9">Leaf</tissue>
    </source>
</reference>
<dbReference type="Proteomes" id="UP001370490">
    <property type="component" value="Unassembled WGS sequence"/>
</dbReference>
<keyword evidence="10" id="KW-1185">Reference proteome</keyword>
<keyword evidence="4 8" id="KW-1133">Transmembrane helix</keyword>
<name>A0AAN8ZJV4_9MAGN</name>
<comment type="subcellular location">
    <subcellularLocation>
        <location evidence="1">Membrane</location>
        <topology evidence="1">Multi-pass membrane protein</topology>
    </subcellularLocation>
</comment>
<evidence type="ECO:0000256" key="6">
    <source>
        <dbReference type="PIRNR" id="PIRNR015840"/>
    </source>
</evidence>